<comment type="caution">
    <text evidence="1">The sequence shown here is derived from an EMBL/GenBank/DDBJ whole genome shotgun (WGS) entry which is preliminary data.</text>
</comment>
<proteinExistence type="predicted"/>
<reference evidence="1 2" key="1">
    <citation type="journal article" date="2024" name="Commun. Biol.">
        <title>Comparative genomic analysis of thermophilic fungi reveals convergent evolutionary adaptations and gene losses.</title>
        <authorList>
            <person name="Steindorff A.S."/>
            <person name="Aguilar-Pontes M.V."/>
            <person name="Robinson A.J."/>
            <person name="Andreopoulos B."/>
            <person name="LaButti K."/>
            <person name="Kuo A."/>
            <person name="Mondo S."/>
            <person name="Riley R."/>
            <person name="Otillar R."/>
            <person name="Haridas S."/>
            <person name="Lipzen A."/>
            <person name="Grimwood J."/>
            <person name="Schmutz J."/>
            <person name="Clum A."/>
            <person name="Reid I.D."/>
            <person name="Moisan M.C."/>
            <person name="Butler G."/>
            <person name="Nguyen T.T.M."/>
            <person name="Dewar K."/>
            <person name="Conant G."/>
            <person name="Drula E."/>
            <person name="Henrissat B."/>
            <person name="Hansel C."/>
            <person name="Singer S."/>
            <person name="Hutchinson M.I."/>
            <person name="de Vries R.P."/>
            <person name="Natvig D.O."/>
            <person name="Powell A.J."/>
            <person name="Tsang A."/>
            <person name="Grigoriev I.V."/>
        </authorList>
    </citation>
    <scope>NUCLEOTIDE SEQUENCE [LARGE SCALE GENOMIC DNA]</scope>
    <source>
        <strain evidence="1 2">CBS 494.80</strain>
    </source>
</reference>
<dbReference type="Proteomes" id="UP001595075">
    <property type="component" value="Unassembled WGS sequence"/>
</dbReference>
<gene>
    <name evidence="1" type="ORF">VTL71DRAFT_492</name>
</gene>
<keyword evidence="2" id="KW-1185">Reference proteome</keyword>
<evidence type="ECO:0000313" key="2">
    <source>
        <dbReference type="Proteomes" id="UP001595075"/>
    </source>
</evidence>
<organism evidence="1 2">
    <name type="scientific">Oculimacula yallundae</name>
    <dbReference type="NCBI Taxonomy" id="86028"/>
    <lineage>
        <taxon>Eukaryota</taxon>
        <taxon>Fungi</taxon>
        <taxon>Dikarya</taxon>
        <taxon>Ascomycota</taxon>
        <taxon>Pezizomycotina</taxon>
        <taxon>Leotiomycetes</taxon>
        <taxon>Helotiales</taxon>
        <taxon>Ploettnerulaceae</taxon>
        <taxon>Oculimacula</taxon>
    </lineage>
</organism>
<name>A0ABR4D089_9HELO</name>
<sequence length="144" mass="16502">MHQSPYTLRLVHGESLACFEQLSRQGRAFNYWPTTFLHALQTLPTAGISTHSFPVNSKTFRVLARIYSVPHSLRRPKSYGRRCLRSVAALFAVSSALCPTRLYDPSAPIIEKAYTHRNDHRLARPQNKQATQHSSAFWKHRCIL</sequence>
<dbReference type="EMBL" id="JAZHXI010000001">
    <property type="protein sequence ID" value="KAL2075549.1"/>
    <property type="molecule type" value="Genomic_DNA"/>
</dbReference>
<evidence type="ECO:0000313" key="1">
    <source>
        <dbReference type="EMBL" id="KAL2075549.1"/>
    </source>
</evidence>
<protein>
    <submittedName>
        <fullName evidence="1">Uncharacterized protein</fullName>
    </submittedName>
</protein>
<accession>A0ABR4D089</accession>